<dbReference type="Gene3D" id="3.40.50.10320">
    <property type="entry name" value="LmbE-like"/>
    <property type="match status" value="1"/>
</dbReference>
<dbReference type="PANTHER" id="PTHR12993">
    <property type="entry name" value="N-ACETYLGLUCOSAMINYL-PHOSPHATIDYLINOSITOL DE-N-ACETYLASE-RELATED"/>
    <property type="match status" value="1"/>
</dbReference>
<accession>A0ABP8E3Z2</accession>
<evidence type="ECO:0000256" key="1">
    <source>
        <dbReference type="ARBA" id="ARBA00022833"/>
    </source>
</evidence>
<sequence>MTFDASAPGTSRSEWLGSDRLAALPEASLAAFTSLVVLAAHPDDETLGAGGTMARFAASGLDVLVVCVTDGGAGLEGEARGQVAGERADELRDALGSLGVRRPPALLGFADGRVREDRTAIVESLAGLLGECPADTLVLAPWIGDGHRDHRVLGEIGLEVADALGLALWQYPVWLWHWGSPAHPDVPWEQLVAVPLDADDRSRAQDARARFVSQIAPADGSLPMLHPRFLENFDRGADVFVA</sequence>
<keyword evidence="3" id="KW-1185">Reference proteome</keyword>
<gene>
    <name evidence="2" type="ORF">GCM10022256_24110</name>
</gene>
<dbReference type="RefSeq" id="WP_344796505.1">
    <property type="nucleotide sequence ID" value="NZ_BAABAU010000003.1"/>
</dbReference>
<dbReference type="PANTHER" id="PTHR12993:SF11">
    <property type="entry name" value="N-ACETYLGLUCOSAMINYL-PHOSPHATIDYLINOSITOL DE-N-ACETYLASE"/>
    <property type="match status" value="1"/>
</dbReference>
<organism evidence="2 3">
    <name type="scientific">Frondihabitans peucedani</name>
    <dbReference type="NCBI Taxonomy" id="598626"/>
    <lineage>
        <taxon>Bacteria</taxon>
        <taxon>Bacillati</taxon>
        <taxon>Actinomycetota</taxon>
        <taxon>Actinomycetes</taxon>
        <taxon>Micrococcales</taxon>
        <taxon>Microbacteriaceae</taxon>
        <taxon>Frondihabitans</taxon>
    </lineage>
</organism>
<dbReference type="InterPro" id="IPR024078">
    <property type="entry name" value="LmbE-like_dom_sf"/>
</dbReference>
<dbReference type="SUPFAM" id="SSF102588">
    <property type="entry name" value="LmbE-like"/>
    <property type="match status" value="1"/>
</dbReference>
<evidence type="ECO:0000313" key="2">
    <source>
        <dbReference type="EMBL" id="GAA4266799.1"/>
    </source>
</evidence>
<name>A0ABP8E3Z2_9MICO</name>
<evidence type="ECO:0000313" key="3">
    <source>
        <dbReference type="Proteomes" id="UP001501594"/>
    </source>
</evidence>
<comment type="caution">
    <text evidence="2">The sequence shown here is derived from an EMBL/GenBank/DDBJ whole genome shotgun (WGS) entry which is preliminary data.</text>
</comment>
<dbReference type="Pfam" id="PF02585">
    <property type="entry name" value="PIG-L"/>
    <property type="match status" value="1"/>
</dbReference>
<dbReference type="EMBL" id="BAABAU010000003">
    <property type="protein sequence ID" value="GAA4266799.1"/>
    <property type="molecule type" value="Genomic_DNA"/>
</dbReference>
<keyword evidence="1" id="KW-0862">Zinc</keyword>
<dbReference type="InterPro" id="IPR003737">
    <property type="entry name" value="GlcNAc_PI_deacetylase-related"/>
</dbReference>
<proteinExistence type="predicted"/>
<dbReference type="Proteomes" id="UP001501594">
    <property type="component" value="Unassembled WGS sequence"/>
</dbReference>
<protein>
    <submittedName>
        <fullName evidence="2">PIG-L family deacetylase</fullName>
    </submittedName>
</protein>
<reference evidence="3" key="1">
    <citation type="journal article" date="2019" name="Int. J. Syst. Evol. Microbiol.">
        <title>The Global Catalogue of Microorganisms (GCM) 10K type strain sequencing project: providing services to taxonomists for standard genome sequencing and annotation.</title>
        <authorList>
            <consortium name="The Broad Institute Genomics Platform"/>
            <consortium name="The Broad Institute Genome Sequencing Center for Infectious Disease"/>
            <person name="Wu L."/>
            <person name="Ma J."/>
        </authorList>
    </citation>
    <scope>NUCLEOTIDE SEQUENCE [LARGE SCALE GENOMIC DNA]</scope>
    <source>
        <strain evidence="3">JCM 17442</strain>
    </source>
</reference>